<comment type="caution">
    <text evidence="10">The sequence shown here is derived from an EMBL/GenBank/DDBJ whole genome shotgun (WGS) entry which is preliminary data.</text>
</comment>
<dbReference type="PANTHER" id="PTHR37984:SF11">
    <property type="entry name" value="INTEGRASE CATALYTIC DOMAIN-CONTAINING PROTEIN"/>
    <property type="match status" value="1"/>
</dbReference>
<keyword evidence="2" id="KW-0808">Transferase</keyword>
<feature type="domain" description="Integrase catalytic" evidence="9">
    <location>
        <begin position="967"/>
        <end position="1120"/>
    </location>
</feature>
<keyword evidence="5" id="KW-0255">Endonuclease</keyword>
<evidence type="ECO:0000256" key="1">
    <source>
        <dbReference type="ARBA" id="ARBA00012493"/>
    </source>
</evidence>
<dbReference type="Pfam" id="PF17917">
    <property type="entry name" value="RT_RNaseH"/>
    <property type="match status" value="1"/>
</dbReference>
<evidence type="ECO:0000256" key="2">
    <source>
        <dbReference type="ARBA" id="ARBA00022679"/>
    </source>
</evidence>
<feature type="region of interest" description="Disordered" evidence="8">
    <location>
        <begin position="1139"/>
        <end position="1162"/>
    </location>
</feature>
<dbReference type="InterPro" id="IPR001969">
    <property type="entry name" value="Aspartic_peptidase_AS"/>
</dbReference>
<protein>
    <recommendedName>
        <fullName evidence="1">RNA-directed DNA polymerase</fullName>
        <ecNumber evidence="1">2.7.7.49</ecNumber>
    </recommendedName>
</protein>
<dbReference type="PROSITE" id="PS50994">
    <property type="entry name" value="INTEGRASE"/>
    <property type="match status" value="1"/>
</dbReference>
<dbReference type="SUPFAM" id="SSF53098">
    <property type="entry name" value="Ribonuclease H-like"/>
    <property type="match status" value="1"/>
</dbReference>
<dbReference type="InterPro" id="IPR050951">
    <property type="entry name" value="Retrovirus_Pol_polyprotein"/>
</dbReference>
<gene>
    <name evidence="10" type="ORF">PACLA_8A083958</name>
</gene>
<evidence type="ECO:0000256" key="8">
    <source>
        <dbReference type="SAM" id="MobiDB-lite"/>
    </source>
</evidence>
<dbReference type="InterPro" id="IPR036397">
    <property type="entry name" value="RNaseH_sf"/>
</dbReference>
<dbReference type="FunFam" id="3.10.20.370:FF:000001">
    <property type="entry name" value="Retrovirus-related Pol polyprotein from transposon 17.6-like protein"/>
    <property type="match status" value="1"/>
</dbReference>
<evidence type="ECO:0000256" key="6">
    <source>
        <dbReference type="ARBA" id="ARBA00022801"/>
    </source>
</evidence>
<evidence type="ECO:0000256" key="4">
    <source>
        <dbReference type="ARBA" id="ARBA00022722"/>
    </source>
</evidence>
<dbReference type="PROSITE" id="PS00141">
    <property type="entry name" value="ASP_PROTEASE"/>
    <property type="match status" value="1"/>
</dbReference>
<dbReference type="FunFam" id="3.30.70.270:FF:000026">
    <property type="entry name" value="Transposon Ty3-G Gag-Pol polyprotein"/>
    <property type="match status" value="1"/>
</dbReference>
<dbReference type="SUPFAM" id="SSF56672">
    <property type="entry name" value="DNA/RNA polymerases"/>
    <property type="match status" value="1"/>
</dbReference>
<organism evidence="10 11">
    <name type="scientific">Paramuricea clavata</name>
    <name type="common">Red gorgonian</name>
    <name type="synonym">Violescent sea-whip</name>
    <dbReference type="NCBI Taxonomy" id="317549"/>
    <lineage>
        <taxon>Eukaryota</taxon>
        <taxon>Metazoa</taxon>
        <taxon>Cnidaria</taxon>
        <taxon>Anthozoa</taxon>
        <taxon>Octocorallia</taxon>
        <taxon>Malacalcyonacea</taxon>
        <taxon>Plexauridae</taxon>
        <taxon>Paramuricea</taxon>
    </lineage>
</organism>
<dbReference type="GO" id="GO:0008270">
    <property type="term" value="F:zinc ion binding"/>
    <property type="evidence" value="ECO:0007669"/>
    <property type="project" value="InterPro"/>
</dbReference>
<dbReference type="OrthoDB" id="10060843at2759"/>
<dbReference type="InterPro" id="IPR001878">
    <property type="entry name" value="Znf_CCHC"/>
</dbReference>
<dbReference type="FunFam" id="1.10.340.70:FF:000003">
    <property type="entry name" value="Protein CBG25708"/>
    <property type="match status" value="1"/>
</dbReference>
<feature type="compositionally biased region" description="Low complexity" evidence="8">
    <location>
        <begin position="1255"/>
        <end position="1270"/>
    </location>
</feature>
<dbReference type="GO" id="GO:0004519">
    <property type="term" value="F:endonuclease activity"/>
    <property type="evidence" value="ECO:0007669"/>
    <property type="project" value="UniProtKB-KW"/>
</dbReference>
<proteinExistence type="predicted"/>
<evidence type="ECO:0000313" key="10">
    <source>
        <dbReference type="EMBL" id="CAB4007799.1"/>
    </source>
</evidence>
<feature type="compositionally biased region" description="Basic residues" evidence="8">
    <location>
        <begin position="257"/>
        <end position="275"/>
    </location>
</feature>
<sequence length="1295" mass="147424">MADEETPQPAQQAVQVVQMAQSVTIQPMPEFRPDAKVGASLATRWNNWQADFEMFIIASGITDAKRKRALLLYQAGPRVREIFKQLVDTGNDDNYEVAKAKLKEYFDPQKNRRYEVYLFRQAMQKTDETLDEYHTRLRTMAATCEFNDVEFEIEQQIIIGGTSSKIRKHALRDPKFDLKGMLLEGRRDEQSSYQIKDIESKESTEVYTNKLDGKSAKTEAKTCRYCGREYPHVGQCPAKGQTCHICGKVNHFARVCKSKPKAPKQNTRKQHKGRGKALNPLNHDETDNSDEDYLYTVNKDQANTAKVKVKVGGASFMMTLDTGATINVIDEQTFSKMDGVKLKQTNTKAFPYNTTQPVKFLGKFEAVVETRKRLSVAMFYVVKGQNSGNLLSLATAQDLGLITLHLNHVTTKDDNLDKILGKHTKVFHGLGKLKGETVKLDIDKDQIPKAQPQRRIPYHIRKQVEDALKALEKEDVIERVSENEATPWVSPIVVVPKKDGGVRICGDMRTHVGLYRYKRLNYGTNASAEIFQHVLQTKLQGLNGVKNIADDITVFGKIRAEHDQNLDKCLARLSNSGLKLNRGKCTFLEDKLEFFGQIFSREGTRPDPKRVNDLLNAPQPSSVSEVRSLLGMANYSSKYIRDFATLTAPLRELTKKNARFTWLPKHQACFDKLKATLASAPCMSYFAKDKETLVIVDASPVGISAILSQQEPGTNDPKIVAYASRSLTDTETRYSQTEKEALAIVWSVEHFHLFLYGSQFTLVTDHKPLEVIYGSRKAKASARIERWILRLQPYSFKIVYKSGANNPADYLSRHPINPNSRKQEKMTEEYINFIVHNAVPRAMTLDEIIKATNSDSTLKGLRAAIRLKRWDSPVVQSFKSIKDELTVTSHGVILRGTRIVIPKSLQQRAIDIAHEAHLGVEKTKSLVREKIWFPQMDTMVKNTIERCVACQAVGRANAPEPIATTNMPKHPWRVLHVDFYGPLPSNDYLLVVIDRYSRFPDVEIVRSTKASVVIPKLDKIFAVHGIPEVLKSDNGPPFNGDEYKQYLKSLGIKPEFSTPLWPQGNAQVERFMQPLGKALKTAKIEGRPWKQELNRFLLQYRTTPQSTTGVPPAELLFNRTVQGKLPILHRKNIVNRHKEARENENKRQKYNERYANERRNAKESGIKEGDYVLVKQPKANKLTPNFNQTPYVVIYRNKTVVRARNKDGHEIERNVSHFKKIPKPSKDNEDTSEETDDFSTESNNQRTPEETVQFNMNDRNNNNRGNGMNMHPRRSTRVRKQPERYGQTLPSNIVT</sequence>
<dbReference type="Pfam" id="PF17921">
    <property type="entry name" value="Integrase_H2C2"/>
    <property type="match status" value="1"/>
</dbReference>
<dbReference type="Gene3D" id="1.10.340.70">
    <property type="match status" value="1"/>
</dbReference>
<dbReference type="InterPro" id="IPR041588">
    <property type="entry name" value="Integrase_H2C2"/>
</dbReference>
<accession>A0A7D9EGH7</accession>
<evidence type="ECO:0000256" key="5">
    <source>
        <dbReference type="ARBA" id="ARBA00022759"/>
    </source>
</evidence>
<dbReference type="GO" id="GO:0004190">
    <property type="term" value="F:aspartic-type endopeptidase activity"/>
    <property type="evidence" value="ECO:0007669"/>
    <property type="project" value="InterPro"/>
</dbReference>
<dbReference type="Gene3D" id="3.30.70.270">
    <property type="match status" value="2"/>
</dbReference>
<dbReference type="Gene3D" id="2.40.70.10">
    <property type="entry name" value="Acid Proteases"/>
    <property type="match status" value="1"/>
</dbReference>
<dbReference type="InterPro" id="IPR000477">
    <property type="entry name" value="RT_dom"/>
</dbReference>
<feature type="region of interest" description="Disordered" evidence="8">
    <location>
        <begin position="257"/>
        <end position="289"/>
    </location>
</feature>
<evidence type="ECO:0000256" key="3">
    <source>
        <dbReference type="ARBA" id="ARBA00022695"/>
    </source>
</evidence>
<dbReference type="CDD" id="cd09274">
    <property type="entry name" value="RNase_HI_RT_Ty3"/>
    <property type="match status" value="1"/>
</dbReference>
<dbReference type="EMBL" id="CACRXK020005917">
    <property type="protein sequence ID" value="CAB4007799.1"/>
    <property type="molecule type" value="Genomic_DNA"/>
</dbReference>
<keyword evidence="6" id="KW-0378">Hydrolase</keyword>
<dbReference type="Gene3D" id="3.30.420.10">
    <property type="entry name" value="Ribonuclease H-like superfamily/Ribonuclease H"/>
    <property type="match status" value="1"/>
</dbReference>
<feature type="compositionally biased region" description="Acidic residues" evidence="8">
    <location>
        <begin position="1230"/>
        <end position="1239"/>
    </location>
</feature>
<dbReference type="InterPro" id="IPR012337">
    <property type="entry name" value="RNaseH-like_sf"/>
</dbReference>
<dbReference type="SUPFAM" id="SSF50630">
    <property type="entry name" value="Acid proteases"/>
    <property type="match status" value="1"/>
</dbReference>
<keyword evidence="4" id="KW-0540">Nuclease</keyword>
<keyword evidence="3" id="KW-0548">Nucleotidyltransferase</keyword>
<dbReference type="SMART" id="SM00343">
    <property type="entry name" value="ZnF_C2HC"/>
    <property type="match status" value="2"/>
</dbReference>
<dbReference type="Pfam" id="PF00665">
    <property type="entry name" value="rve"/>
    <property type="match status" value="1"/>
</dbReference>
<evidence type="ECO:0000313" key="11">
    <source>
        <dbReference type="Proteomes" id="UP001152795"/>
    </source>
</evidence>
<dbReference type="GO" id="GO:0003964">
    <property type="term" value="F:RNA-directed DNA polymerase activity"/>
    <property type="evidence" value="ECO:0007669"/>
    <property type="project" value="UniProtKB-KW"/>
</dbReference>
<dbReference type="GO" id="GO:0006508">
    <property type="term" value="P:proteolysis"/>
    <property type="evidence" value="ECO:0007669"/>
    <property type="project" value="InterPro"/>
</dbReference>
<name>A0A7D9EGH7_PARCT</name>
<dbReference type="EC" id="2.7.7.49" evidence="1"/>
<feature type="compositionally biased region" description="Basic and acidic residues" evidence="8">
    <location>
        <begin position="1206"/>
        <end position="1215"/>
    </location>
</feature>
<dbReference type="Gene3D" id="3.10.10.10">
    <property type="entry name" value="HIV Type 1 Reverse Transcriptase, subunit A, domain 1"/>
    <property type="match status" value="2"/>
</dbReference>
<feature type="region of interest" description="Disordered" evidence="8">
    <location>
        <begin position="1206"/>
        <end position="1295"/>
    </location>
</feature>
<evidence type="ECO:0000259" key="9">
    <source>
        <dbReference type="PROSITE" id="PS50994"/>
    </source>
</evidence>
<dbReference type="GO" id="GO:0015074">
    <property type="term" value="P:DNA integration"/>
    <property type="evidence" value="ECO:0007669"/>
    <property type="project" value="InterPro"/>
</dbReference>
<feature type="compositionally biased region" description="Polar residues" evidence="8">
    <location>
        <begin position="1240"/>
        <end position="1254"/>
    </location>
</feature>
<dbReference type="PANTHER" id="PTHR37984">
    <property type="entry name" value="PROTEIN CBG26694"/>
    <property type="match status" value="1"/>
</dbReference>
<keyword evidence="11" id="KW-1185">Reference proteome</keyword>
<dbReference type="GO" id="GO:0003676">
    <property type="term" value="F:nucleic acid binding"/>
    <property type="evidence" value="ECO:0007669"/>
    <property type="project" value="InterPro"/>
</dbReference>
<dbReference type="CDD" id="cd01647">
    <property type="entry name" value="RT_LTR"/>
    <property type="match status" value="1"/>
</dbReference>
<dbReference type="Gene3D" id="4.10.60.10">
    <property type="entry name" value="Zinc finger, CCHC-type"/>
    <property type="match status" value="1"/>
</dbReference>
<dbReference type="InterPro" id="IPR021109">
    <property type="entry name" value="Peptidase_aspartic_dom_sf"/>
</dbReference>
<dbReference type="Proteomes" id="UP001152795">
    <property type="component" value="Unassembled WGS sequence"/>
</dbReference>
<dbReference type="InterPro" id="IPR041373">
    <property type="entry name" value="RT_RNaseH"/>
</dbReference>
<dbReference type="FunFam" id="3.30.420.10:FF:000063">
    <property type="entry name" value="Retrovirus-related Pol polyprotein from transposon 297-like Protein"/>
    <property type="match status" value="1"/>
</dbReference>
<keyword evidence="7" id="KW-0695">RNA-directed DNA polymerase</keyword>
<dbReference type="Pfam" id="PF00078">
    <property type="entry name" value="RVT_1"/>
    <property type="match status" value="1"/>
</dbReference>
<dbReference type="InterPro" id="IPR043128">
    <property type="entry name" value="Rev_trsase/Diguanyl_cyclase"/>
</dbReference>
<dbReference type="InterPro" id="IPR043502">
    <property type="entry name" value="DNA/RNA_pol_sf"/>
</dbReference>
<evidence type="ECO:0000256" key="7">
    <source>
        <dbReference type="ARBA" id="ARBA00022918"/>
    </source>
</evidence>
<dbReference type="InterPro" id="IPR001584">
    <property type="entry name" value="Integrase_cat-core"/>
</dbReference>
<reference evidence="10" key="1">
    <citation type="submission" date="2020-04" db="EMBL/GenBank/DDBJ databases">
        <authorList>
            <person name="Alioto T."/>
            <person name="Alioto T."/>
            <person name="Gomez Garrido J."/>
        </authorList>
    </citation>
    <scope>NUCLEOTIDE SEQUENCE</scope>
    <source>
        <strain evidence="10">A484AB</strain>
    </source>
</reference>